<comment type="caution">
    <text evidence="1">The sequence shown here is derived from an EMBL/GenBank/DDBJ whole genome shotgun (WGS) entry which is preliminary data.</text>
</comment>
<dbReference type="AlphaFoldDB" id="A0A4U7MY50"/>
<sequence length="187" mass="21732">MSDIEVFTRQVRSRSAEHRRAMDLLSESGLSGQMISVLRQELDSMVRVIYLLTQDQQRRENLIHASVNGKRWLREGSKKPVTDREMVELARKLHGWARSVYLFGCSFIHLSNLHDYNDRDPFLLVSEQERRSLIDHCRHYHGGPNSNAKSFSALLPYLPKVLEKVSNNLEYYLGELEKGDQMAPFDL</sequence>
<evidence type="ECO:0000313" key="2">
    <source>
        <dbReference type="Proteomes" id="UP000306575"/>
    </source>
</evidence>
<dbReference type="EMBL" id="SULI01000019">
    <property type="protein sequence ID" value="TKZ17998.1"/>
    <property type="molecule type" value="Genomic_DNA"/>
</dbReference>
<name>A0A4U7MY50_9RHOB</name>
<gene>
    <name evidence="1" type="ORF">FAP39_13660</name>
</gene>
<dbReference type="RefSeq" id="WP_138016954.1">
    <property type="nucleotide sequence ID" value="NZ_SULI01000019.1"/>
</dbReference>
<protein>
    <submittedName>
        <fullName evidence="1">Uncharacterized protein</fullName>
    </submittedName>
</protein>
<dbReference type="Proteomes" id="UP000306575">
    <property type="component" value="Unassembled WGS sequence"/>
</dbReference>
<evidence type="ECO:0000313" key="1">
    <source>
        <dbReference type="EMBL" id="TKZ17998.1"/>
    </source>
</evidence>
<accession>A0A4U7MY50</accession>
<proteinExistence type="predicted"/>
<dbReference type="OrthoDB" id="1243570at2"/>
<keyword evidence="2" id="KW-1185">Reference proteome</keyword>
<reference evidence="1 2" key="1">
    <citation type="submission" date="2019-04" db="EMBL/GenBank/DDBJ databases">
        <title>Genome sequence of Pelagicola litoralis CL-ES2.</title>
        <authorList>
            <person name="Cao J."/>
        </authorList>
    </citation>
    <scope>NUCLEOTIDE SEQUENCE [LARGE SCALE GENOMIC DNA]</scope>
    <source>
        <strain evidence="1 2">CL-ES2</strain>
    </source>
</reference>
<organism evidence="1 2">
    <name type="scientific">Shimia litoralis</name>
    <dbReference type="NCBI Taxonomy" id="420403"/>
    <lineage>
        <taxon>Bacteria</taxon>
        <taxon>Pseudomonadati</taxon>
        <taxon>Pseudomonadota</taxon>
        <taxon>Alphaproteobacteria</taxon>
        <taxon>Rhodobacterales</taxon>
        <taxon>Roseobacteraceae</taxon>
    </lineage>
</organism>